<evidence type="ECO:0000256" key="3">
    <source>
        <dbReference type="ARBA" id="ARBA00022723"/>
    </source>
</evidence>
<feature type="binding site" evidence="8">
    <location>
        <position position="102"/>
    </location>
    <ligand>
        <name>Zn(2+)</name>
        <dbReference type="ChEBI" id="CHEBI:29105"/>
    </ligand>
</feature>
<keyword evidence="4 8" id="KW-0862">Zinc</keyword>
<keyword evidence="2" id="KW-0678">Repressor</keyword>
<dbReference type="GO" id="GO:0000976">
    <property type="term" value="F:transcription cis-regulatory region binding"/>
    <property type="evidence" value="ECO:0007669"/>
    <property type="project" value="TreeGrafter"/>
</dbReference>
<dbReference type="GO" id="GO:0045892">
    <property type="term" value="P:negative regulation of DNA-templated transcription"/>
    <property type="evidence" value="ECO:0007669"/>
    <property type="project" value="TreeGrafter"/>
</dbReference>
<feature type="binding site" evidence="9">
    <location>
        <position position="134"/>
    </location>
    <ligand>
        <name>Fe cation</name>
        <dbReference type="ChEBI" id="CHEBI:24875"/>
    </ligand>
</feature>
<dbReference type="InterPro" id="IPR036388">
    <property type="entry name" value="WH-like_DNA-bd_sf"/>
</dbReference>
<evidence type="ECO:0000313" key="10">
    <source>
        <dbReference type="EMBL" id="EFM24608.1"/>
    </source>
</evidence>
<dbReference type="Pfam" id="PF01475">
    <property type="entry name" value="FUR"/>
    <property type="match status" value="1"/>
</dbReference>
<reference evidence="10 11" key="1">
    <citation type="submission" date="2010-07" db="EMBL/GenBank/DDBJ databases">
        <authorList>
            <person name="Muzny D."/>
            <person name="Qin X."/>
            <person name="Deng J."/>
            <person name="Jiang H."/>
            <person name="Liu Y."/>
            <person name="Qu J."/>
            <person name="Song X.-Z."/>
            <person name="Zhang L."/>
            <person name="Thornton R."/>
            <person name="Coyle M."/>
            <person name="Francisco L."/>
            <person name="Jackson L."/>
            <person name="Javaid M."/>
            <person name="Korchina V."/>
            <person name="Kovar C."/>
            <person name="Mata R."/>
            <person name="Mathew T."/>
            <person name="Ngo R."/>
            <person name="Nguyen L."/>
            <person name="Nguyen N."/>
            <person name="Okwuonu G."/>
            <person name="Ongeri F."/>
            <person name="Pham C."/>
            <person name="Simmons D."/>
            <person name="Wilczek-Boney K."/>
            <person name="Hale W."/>
            <person name="Jakkamsetti A."/>
            <person name="Pham P."/>
            <person name="Ruth R."/>
            <person name="San Lucas F."/>
            <person name="Warren J."/>
            <person name="Zhang J."/>
            <person name="Zhao Z."/>
            <person name="Zhou C."/>
            <person name="Zhu D."/>
            <person name="Lee S."/>
            <person name="Bess C."/>
            <person name="Blankenburg K."/>
            <person name="Forbes L."/>
            <person name="Fu Q."/>
            <person name="Gubbala S."/>
            <person name="Hirani K."/>
            <person name="Jayaseelan J.C."/>
            <person name="Lara F."/>
            <person name="Munidasa M."/>
            <person name="Palculict T."/>
            <person name="Patil S."/>
            <person name="Pu L.-L."/>
            <person name="Saada N."/>
            <person name="Tang L."/>
            <person name="Weissenberger G."/>
            <person name="Zhu Y."/>
            <person name="Hemphill L."/>
            <person name="Shang Y."/>
            <person name="Youmans B."/>
            <person name="Ayvaz T."/>
            <person name="Ross M."/>
            <person name="Santibanez J."/>
            <person name="Aqrawi P."/>
            <person name="Gross S."/>
            <person name="Joshi V."/>
            <person name="Fowler G."/>
            <person name="Nazareth L."/>
            <person name="Reid J."/>
            <person name="Worley K."/>
            <person name="Petrosino J."/>
            <person name="Highlander S."/>
            <person name="Gibbs R."/>
        </authorList>
    </citation>
    <scope>NUCLEOTIDE SEQUENCE [LARGE SCALE GENOMIC DNA]</scope>
    <source>
        <strain evidence="10 11">ATCC BAA-1640</strain>
    </source>
</reference>
<dbReference type="GO" id="GO:1900376">
    <property type="term" value="P:regulation of secondary metabolite biosynthetic process"/>
    <property type="evidence" value="ECO:0007669"/>
    <property type="project" value="TreeGrafter"/>
</dbReference>
<dbReference type="InterPro" id="IPR036390">
    <property type="entry name" value="WH_DNA-bd_sf"/>
</dbReference>
<feature type="binding site" evidence="8">
    <location>
        <position position="142"/>
    </location>
    <ligand>
        <name>Zn(2+)</name>
        <dbReference type="ChEBI" id="CHEBI:29105"/>
    </ligand>
</feature>
<dbReference type="GO" id="GO:0003700">
    <property type="term" value="F:DNA-binding transcription factor activity"/>
    <property type="evidence" value="ECO:0007669"/>
    <property type="project" value="InterPro"/>
</dbReference>
<dbReference type="FunFam" id="1.10.10.10:FF:000051">
    <property type="entry name" value="Fur family transcriptional regulator"/>
    <property type="match status" value="1"/>
</dbReference>
<accession>E0NNK5</accession>
<dbReference type="InterPro" id="IPR002481">
    <property type="entry name" value="FUR"/>
</dbReference>
<organism evidence="10 11">
    <name type="scientific">Peptoniphilus duerdenii ATCC BAA-1640</name>
    <dbReference type="NCBI Taxonomy" id="862517"/>
    <lineage>
        <taxon>Bacteria</taxon>
        <taxon>Bacillati</taxon>
        <taxon>Bacillota</taxon>
        <taxon>Tissierellia</taxon>
        <taxon>Tissierellales</taxon>
        <taxon>Peptoniphilaceae</taxon>
        <taxon>Peptoniphilus</taxon>
    </lineage>
</organism>
<comment type="similarity">
    <text evidence="1">Belongs to the Fur family.</text>
</comment>
<evidence type="ECO:0000256" key="8">
    <source>
        <dbReference type="PIRSR" id="PIRSR602481-1"/>
    </source>
</evidence>
<evidence type="ECO:0000256" key="2">
    <source>
        <dbReference type="ARBA" id="ARBA00022491"/>
    </source>
</evidence>
<keyword evidence="7" id="KW-0804">Transcription</keyword>
<evidence type="ECO:0000313" key="11">
    <source>
        <dbReference type="Proteomes" id="UP000003280"/>
    </source>
</evidence>
<evidence type="ECO:0000256" key="7">
    <source>
        <dbReference type="ARBA" id="ARBA00023163"/>
    </source>
</evidence>
<sequence length="157" mass="18670">MKMDLNTEYVKKKLKENGYKFTNQRVLVYNSFIHNKEKHLTTEEVFHDVSKIDSSIGIATVYRTVQLFYEIGLINQINFGDNVTRYEIKLNDKEHTHHHLICLKCGKVQEVKIDLLDELENEVEKNERFKIVDHQLKFTGYCKDCYEKLQENKINAK</sequence>
<evidence type="ECO:0000256" key="1">
    <source>
        <dbReference type="ARBA" id="ARBA00007957"/>
    </source>
</evidence>
<evidence type="ECO:0000256" key="6">
    <source>
        <dbReference type="ARBA" id="ARBA00023125"/>
    </source>
</evidence>
<protein>
    <submittedName>
        <fullName evidence="10">Transcriptional regulator, Fur family</fullName>
    </submittedName>
</protein>
<dbReference type="GO" id="GO:0008270">
    <property type="term" value="F:zinc ion binding"/>
    <property type="evidence" value="ECO:0007669"/>
    <property type="project" value="TreeGrafter"/>
</dbReference>
<gene>
    <name evidence="10" type="primary">fur2</name>
    <name evidence="10" type="ORF">HMPREF9225_1744</name>
</gene>
<name>E0NNK5_9FIRM</name>
<feature type="binding site" evidence="8">
    <location>
        <position position="145"/>
    </location>
    <ligand>
        <name>Zn(2+)</name>
        <dbReference type="ChEBI" id="CHEBI:29105"/>
    </ligand>
</feature>
<keyword evidence="5" id="KW-0805">Transcription regulation</keyword>
<keyword evidence="11" id="KW-1185">Reference proteome</keyword>
<dbReference type="HOGENOM" id="CLU_096072_3_1_9"/>
<dbReference type="STRING" id="862517.HMPREF9225_1744"/>
<keyword evidence="3 8" id="KW-0479">Metal-binding</keyword>
<evidence type="ECO:0000256" key="4">
    <source>
        <dbReference type="ARBA" id="ARBA00022833"/>
    </source>
</evidence>
<dbReference type="Proteomes" id="UP000003280">
    <property type="component" value="Unassembled WGS sequence"/>
</dbReference>
<dbReference type="PANTHER" id="PTHR33202">
    <property type="entry name" value="ZINC UPTAKE REGULATION PROTEIN"/>
    <property type="match status" value="1"/>
</dbReference>
<dbReference type="Gene3D" id="1.10.10.10">
    <property type="entry name" value="Winged helix-like DNA-binding domain superfamily/Winged helix DNA-binding domain"/>
    <property type="match status" value="1"/>
</dbReference>
<proteinExistence type="inferred from homology"/>
<dbReference type="SUPFAM" id="SSF46785">
    <property type="entry name" value="Winged helix' DNA-binding domain"/>
    <property type="match status" value="1"/>
</dbReference>
<dbReference type="CDD" id="cd07153">
    <property type="entry name" value="Fur_like"/>
    <property type="match status" value="1"/>
</dbReference>
<evidence type="ECO:0000256" key="9">
    <source>
        <dbReference type="PIRSR" id="PIRSR602481-2"/>
    </source>
</evidence>
<dbReference type="Gene3D" id="3.30.1490.190">
    <property type="match status" value="1"/>
</dbReference>
<dbReference type="InterPro" id="IPR043135">
    <property type="entry name" value="Fur_C"/>
</dbReference>
<dbReference type="AlphaFoldDB" id="E0NNK5"/>
<feature type="binding site" evidence="8">
    <location>
        <position position="105"/>
    </location>
    <ligand>
        <name>Zn(2+)</name>
        <dbReference type="ChEBI" id="CHEBI:29105"/>
    </ligand>
</feature>
<evidence type="ECO:0000256" key="5">
    <source>
        <dbReference type="ARBA" id="ARBA00023015"/>
    </source>
</evidence>
<dbReference type="EMBL" id="AEEH01000050">
    <property type="protein sequence ID" value="EFM24608.1"/>
    <property type="molecule type" value="Genomic_DNA"/>
</dbReference>
<dbReference type="eggNOG" id="COG0735">
    <property type="taxonomic scope" value="Bacteria"/>
</dbReference>
<dbReference type="PANTHER" id="PTHR33202:SF7">
    <property type="entry name" value="FERRIC UPTAKE REGULATION PROTEIN"/>
    <property type="match status" value="1"/>
</dbReference>
<keyword evidence="9" id="KW-0408">Iron</keyword>
<comment type="cofactor">
    <cofactor evidence="9">
        <name>Mn(2+)</name>
        <dbReference type="ChEBI" id="CHEBI:29035"/>
    </cofactor>
    <cofactor evidence="9">
        <name>Fe(2+)</name>
        <dbReference type="ChEBI" id="CHEBI:29033"/>
    </cofactor>
    <text evidence="9">Binds 1 Mn(2+) or Fe(2+) ion per subunit.</text>
</comment>
<comment type="caution">
    <text evidence="10">The sequence shown here is derived from an EMBL/GenBank/DDBJ whole genome shotgun (WGS) entry which is preliminary data.</text>
</comment>
<comment type="cofactor">
    <cofactor evidence="8">
        <name>Zn(2+)</name>
        <dbReference type="ChEBI" id="CHEBI:29105"/>
    </cofactor>
    <text evidence="8">Binds 1 zinc ion per subunit.</text>
</comment>
<keyword evidence="6" id="KW-0238">DNA-binding</keyword>